<dbReference type="RefSeq" id="WP_154268950.1">
    <property type="nucleotide sequence ID" value="NZ_JAAILW010000030.1"/>
</dbReference>
<protein>
    <submittedName>
        <fullName evidence="2">Uncharacterized protein</fullName>
    </submittedName>
</protein>
<dbReference type="EMBL" id="WKQV01000015">
    <property type="protein sequence ID" value="MSD27605.1"/>
    <property type="molecule type" value="Genomic_DNA"/>
</dbReference>
<reference evidence="2 4" key="1">
    <citation type="journal article" date="2019" name="Nat. Med.">
        <title>A library of human gut bacterial isolates paired with longitudinal multiomics data enables mechanistic microbiome research.</title>
        <authorList>
            <person name="Poyet M."/>
            <person name="Groussin M."/>
            <person name="Gibbons S.M."/>
            <person name="Avila-Pacheco J."/>
            <person name="Jiang X."/>
            <person name="Kearney S.M."/>
            <person name="Perrotta A.R."/>
            <person name="Berdy B."/>
            <person name="Zhao S."/>
            <person name="Lieberman T.D."/>
            <person name="Swanson P.K."/>
            <person name="Smith M."/>
            <person name="Roesemann S."/>
            <person name="Alexander J.E."/>
            <person name="Rich S.A."/>
            <person name="Livny J."/>
            <person name="Vlamakis H."/>
            <person name="Clish C."/>
            <person name="Bullock K."/>
            <person name="Deik A."/>
            <person name="Scott J."/>
            <person name="Pierce K.A."/>
            <person name="Xavier R.J."/>
            <person name="Alm E.J."/>
        </authorList>
    </citation>
    <scope>NUCLEOTIDE SEQUENCE [LARGE SCALE GENOMIC DNA]</scope>
    <source>
        <strain evidence="2 4">BIOML-A5</strain>
    </source>
</reference>
<dbReference type="EMBL" id="JAAILW010000030">
    <property type="protein sequence ID" value="NSC28217.1"/>
    <property type="molecule type" value="Genomic_DNA"/>
</dbReference>
<comment type="caution">
    <text evidence="2">The sequence shown here is derived from an EMBL/GenBank/DDBJ whole genome shotgun (WGS) entry which is preliminary data.</text>
</comment>
<evidence type="ECO:0000313" key="4">
    <source>
        <dbReference type="Proteomes" id="UP000465607"/>
    </source>
</evidence>
<dbReference type="Proteomes" id="UP000465607">
    <property type="component" value="Unassembled WGS sequence"/>
</dbReference>
<dbReference type="Proteomes" id="UP001193670">
    <property type="component" value="Unassembled WGS sequence"/>
</dbReference>
<proteinExistence type="predicted"/>
<feature type="transmembrane region" description="Helical" evidence="1">
    <location>
        <begin position="46"/>
        <end position="71"/>
    </location>
</feature>
<keyword evidence="1" id="KW-0472">Membrane</keyword>
<reference evidence="3" key="3">
    <citation type="submission" date="2020-02" db="EMBL/GenBank/DDBJ databases">
        <authorList>
            <person name="Littmann E."/>
            <person name="Sorbara M."/>
        </authorList>
    </citation>
    <scope>NUCLEOTIDE SEQUENCE</scope>
    <source>
        <strain evidence="3">MSK.17.79</strain>
    </source>
</reference>
<keyword evidence="1" id="KW-1133">Transmembrane helix</keyword>
<gene>
    <name evidence="3" type="ORF">G4319_12925</name>
    <name evidence="2" type="ORF">GKE44_10670</name>
</gene>
<evidence type="ECO:0000256" key="1">
    <source>
        <dbReference type="SAM" id="Phobius"/>
    </source>
</evidence>
<reference evidence="3" key="2">
    <citation type="journal article" date="2020" name="Cell Host Microbe">
        <title>Functional and Genomic Variation between Human-Derived Isolates of Lachnospiraceae Reveals Inter- and Intra-Species Diversity.</title>
        <authorList>
            <person name="Sorbara M.T."/>
            <person name="Littmann E.R."/>
            <person name="Fontana E."/>
            <person name="Moody T.U."/>
            <person name="Kohout C.E."/>
            <person name="Gjonbalaj M."/>
            <person name="Eaton V."/>
            <person name="Seok R."/>
            <person name="Leiner I.M."/>
            <person name="Pamer E.G."/>
        </authorList>
    </citation>
    <scope>NUCLEOTIDE SEQUENCE</scope>
    <source>
        <strain evidence="3">MSK.17.79</strain>
    </source>
</reference>
<keyword evidence="1" id="KW-0812">Transmembrane</keyword>
<accession>A0A7X2MBR3</accession>
<evidence type="ECO:0000313" key="2">
    <source>
        <dbReference type="EMBL" id="MSD27605.1"/>
    </source>
</evidence>
<name>A0A7X2MBR3_9FIRM</name>
<dbReference type="AlphaFoldDB" id="A0A7X2MBR3"/>
<sequence>MKKLKVNFWLQKHRKLLLLVMLFVALYMTIVGMTKMDFCTLTENAGLFGVVGTLLGAFIGGVFSLMGSVWVNNKQQKAAQNIKRKNIIYSPLYDELINIQNNILEQNPFPWYIEFEKGPQTILPHPQYDAWRRIKSDTRYLEVPDYLKKQIEKLENTIHDYIEYRYKANVEIQTILNNSLSENGLSKCEIINIGQVLSSDILENKKNDFYNEAMMSDDNIDNDRKNIFNEVMLTKCNENMIIIETRKRYYAWCEVQKQTIEMLSIMIKQVLLKYEA</sequence>
<organism evidence="2 4">
    <name type="scientific">Agathobacter rectalis</name>
    <dbReference type="NCBI Taxonomy" id="39491"/>
    <lineage>
        <taxon>Bacteria</taxon>
        <taxon>Bacillati</taxon>
        <taxon>Bacillota</taxon>
        <taxon>Clostridia</taxon>
        <taxon>Lachnospirales</taxon>
        <taxon>Lachnospiraceae</taxon>
        <taxon>Agathobacter</taxon>
    </lineage>
</organism>
<feature type="transmembrane region" description="Helical" evidence="1">
    <location>
        <begin position="16"/>
        <end position="34"/>
    </location>
</feature>
<evidence type="ECO:0000313" key="3">
    <source>
        <dbReference type="EMBL" id="NSC28217.1"/>
    </source>
</evidence>